<organism evidence="1 2">
    <name type="scientific">Trichobilharzia regenti</name>
    <name type="common">Nasal bird schistosome</name>
    <dbReference type="NCBI Taxonomy" id="157069"/>
    <lineage>
        <taxon>Eukaryota</taxon>
        <taxon>Metazoa</taxon>
        <taxon>Spiralia</taxon>
        <taxon>Lophotrochozoa</taxon>
        <taxon>Platyhelminthes</taxon>
        <taxon>Trematoda</taxon>
        <taxon>Digenea</taxon>
        <taxon>Strigeidida</taxon>
        <taxon>Schistosomatoidea</taxon>
        <taxon>Schistosomatidae</taxon>
        <taxon>Trichobilharzia</taxon>
    </lineage>
</organism>
<dbReference type="WBParaSite" id="TREG1_127710.1">
    <property type="protein sequence ID" value="TREG1_127710.1"/>
    <property type="gene ID" value="TREG1_127710"/>
</dbReference>
<evidence type="ECO:0000313" key="2">
    <source>
        <dbReference type="WBParaSite" id="TREG1_127710.1"/>
    </source>
</evidence>
<evidence type="ECO:0000313" key="1">
    <source>
        <dbReference type="Proteomes" id="UP000050795"/>
    </source>
</evidence>
<name>A0AA85J6L9_TRIRE</name>
<dbReference type="Proteomes" id="UP000050795">
    <property type="component" value="Unassembled WGS sequence"/>
</dbReference>
<accession>A0AA85J6L9</accession>
<sequence length="397" mass="44833">MFHPIAIINWKSLLNELKGCTTVNTTTATTATTNISLTEFTKNHHNNNFNELQSDRSNLLDLQLCTSNCRRGLFHYFSVNIIRNLESRGGGTGSVGGSPFKRLQSVNSTTTVKLNHQFIRKLVVEQLIPALQRLNLWNLANRIHREIVQCSGGDGDVGDGGGDKQDLLCCSIIDSNKKCSLLYINDPSLMKSIFNANHHDHDQNHYYFLSCNILKAYPQLNYAKSLLFSCVEPLFHHSLILLDWPFLLHELHVCSTCISYLIMCYSSPSKNRSTMCHHHNDDDDNNNNNLIASSNCNAASSYQNQGSYNTNQNDDDGDGDNDDEKIRNSALKIYFSTVLHNTLLQRMITEKNDNDNSCQSLNPIGHIFNESVQRNKPFFIFGLNGSWIEFGVDVFTN</sequence>
<reference evidence="1" key="1">
    <citation type="submission" date="2022-06" db="EMBL/GenBank/DDBJ databases">
        <authorList>
            <person name="Berger JAMES D."/>
            <person name="Berger JAMES D."/>
        </authorList>
    </citation>
    <scope>NUCLEOTIDE SEQUENCE [LARGE SCALE GENOMIC DNA]</scope>
</reference>
<keyword evidence="1" id="KW-1185">Reference proteome</keyword>
<proteinExistence type="predicted"/>
<reference evidence="2" key="2">
    <citation type="submission" date="2023-11" db="UniProtKB">
        <authorList>
            <consortium name="WormBaseParasite"/>
        </authorList>
    </citation>
    <scope>IDENTIFICATION</scope>
</reference>
<protein>
    <submittedName>
        <fullName evidence="2">Uncharacterized protein</fullName>
    </submittedName>
</protein>
<dbReference type="AlphaFoldDB" id="A0AA85J6L9"/>